<dbReference type="AlphaFoldDB" id="C1GS81"/>
<dbReference type="EMBL" id="KN293994">
    <property type="protein sequence ID" value="EEH38914.2"/>
    <property type="molecule type" value="Genomic_DNA"/>
</dbReference>
<dbReference type="HOGENOM" id="CLU_1741135_0_0_1"/>
<dbReference type="GeneID" id="9099655"/>
<dbReference type="VEuPathDB" id="FungiDB:PAAG_01376"/>
<dbReference type="KEGG" id="pbl:PAAG_01376"/>
<reference evidence="1 2" key="1">
    <citation type="journal article" date="2011" name="PLoS Genet.">
        <title>Comparative genomic analysis of human fungal pathogens causing paracoccidioidomycosis.</title>
        <authorList>
            <person name="Desjardins C.A."/>
            <person name="Champion M.D."/>
            <person name="Holder J.W."/>
            <person name="Muszewska A."/>
            <person name="Goldberg J."/>
            <person name="Bailao A.M."/>
            <person name="Brigido M.M."/>
            <person name="Ferreira M.E."/>
            <person name="Garcia A.M."/>
            <person name="Grynberg M."/>
            <person name="Gujja S."/>
            <person name="Heiman D.I."/>
            <person name="Henn M.R."/>
            <person name="Kodira C.D."/>
            <person name="Leon-Narvaez H."/>
            <person name="Longo L.V."/>
            <person name="Ma L.J."/>
            <person name="Malavazi I."/>
            <person name="Matsuo A.L."/>
            <person name="Morais F.V."/>
            <person name="Pereira M."/>
            <person name="Rodriguez-Brito S."/>
            <person name="Sakthikumar S."/>
            <person name="Salem-Izacc S.M."/>
            <person name="Sykes S.M."/>
            <person name="Teixeira M.M."/>
            <person name="Vallejo M.C."/>
            <person name="Walter M.E."/>
            <person name="Yandava C."/>
            <person name="Young S."/>
            <person name="Zeng Q."/>
            <person name="Zucker J."/>
            <person name="Felipe M.S."/>
            <person name="Goldman G.H."/>
            <person name="Haas B.J."/>
            <person name="McEwen J.G."/>
            <person name="Nino-Vega G."/>
            <person name="Puccia R."/>
            <person name="San-Blas G."/>
            <person name="Soares C.M."/>
            <person name="Birren B.W."/>
            <person name="Cuomo C.A."/>
        </authorList>
    </citation>
    <scope>NUCLEOTIDE SEQUENCE [LARGE SCALE GENOMIC DNA]</scope>
    <source>
        <strain evidence="2">ATCC MYA-826 / Pb01</strain>
    </source>
</reference>
<evidence type="ECO:0000313" key="1">
    <source>
        <dbReference type="EMBL" id="EEH38914.2"/>
    </source>
</evidence>
<dbReference type="RefSeq" id="XP_015701239.1">
    <property type="nucleotide sequence ID" value="XM_015844331.1"/>
</dbReference>
<keyword evidence="2" id="KW-1185">Reference proteome</keyword>
<dbReference type="Proteomes" id="UP000002059">
    <property type="component" value="Partially assembled WGS sequence"/>
</dbReference>
<name>C1GS81_PARBA</name>
<protein>
    <submittedName>
        <fullName evidence="1">Uncharacterized protein</fullName>
    </submittedName>
</protein>
<proteinExistence type="predicted"/>
<accession>C1GS81</accession>
<sequence>MKEAGKPQRKAVVDHYWVKAAVSSFDSSSTVMAKRHHAPALNSSWCTPFTLRLPLRTDLLGAFAEGTSSDNVQSISYSRVLLKARSTSTPGVGKNCGPNSAKKTAGDNSKVIFARDSRELQVKLPDVKAAGRLSRVWEGGSCAVPPRYRR</sequence>
<evidence type="ECO:0000313" key="2">
    <source>
        <dbReference type="Proteomes" id="UP000002059"/>
    </source>
</evidence>
<organism evidence="1 2">
    <name type="scientific">Paracoccidioides lutzii (strain ATCC MYA-826 / Pb01)</name>
    <name type="common">Paracoccidioides brasiliensis</name>
    <dbReference type="NCBI Taxonomy" id="502779"/>
    <lineage>
        <taxon>Eukaryota</taxon>
        <taxon>Fungi</taxon>
        <taxon>Dikarya</taxon>
        <taxon>Ascomycota</taxon>
        <taxon>Pezizomycotina</taxon>
        <taxon>Eurotiomycetes</taxon>
        <taxon>Eurotiomycetidae</taxon>
        <taxon>Onygenales</taxon>
        <taxon>Ajellomycetaceae</taxon>
        <taxon>Paracoccidioides</taxon>
    </lineage>
</organism>
<gene>
    <name evidence="1" type="ORF">PAAG_01376</name>
</gene>